<evidence type="ECO:0000313" key="8">
    <source>
        <dbReference type="EMBL" id="KAJ7386380.1"/>
    </source>
</evidence>
<dbReference type="OrthoDB" id="4418812at2759"/>
<dbReference type="Gene3D" id="3.40.50.1100">
    <property type="match status" value="1"/>
</dbReference>
<feature type="domain" description="Tryptophan synthase beta chain-like PALP" evidence="7">
    <location>
        <begin position="3"/>
        <end position="173"/>
    </location>
</feature>
<proteinExistence type="inferred from homology"/>
<dbReference type="GO" id="GO:0006565">
    <property type="term" value="P:L-serine catabolic process"/>
    <property type="evidence" value="ECO:0007669"/>
    <property type="project" value="TreeGrafter"/>
</dbReference>
<protein>
    <recommendedName>
        <fullName evidence="5">L-serine deaminase</fullName>
    </recommendedName>
    <alternativeName>
        <fullName evidence="6">L-threonine dehydratase</fullName>
    </alternativeName>
</protein>
<dbReference type="AlphaFoldDB" id="A0A9W9ZRW0"/>
<dbReference type="PANTHER" id="PTHR48078:SF19">
    <property type="entry name" value="ACT DOMAIN-CONTAINING PROTEIN"/>
    <property type="match status" value="1"/>
</dbReference>
<evidence type="ECO:0000256" key="5">
    <source>
        <dbReference type="ARBA" id="ARBA00041766"/>
    </source>
</evidence>
<dbReference type="GO" id="GO:0004794">
    <property type="term" value="F:threonine deaminase activity"/>
    <property type="evidence" value="ECO:0007669"/>
    <property type="project" value="TreeGrafter"/>
</dbReference>
<dbReference type="GO" id="GO:0003941">
    <property type="term" value="F:L-serine ammonia-lyase activity"/>
    <property type="evidence" value="ECO:0007669"/>
    <property type="project" value="TreeGrafter"/>
</dbReference>
<comment type="cofactor">
    <cofactor evidence="1">
        <name>pyridoxal 5'-phosphate</name>
        <dbReference type="ChEBI" id="CHEBI:597326"/>
    </cofactor>
</comment>
<reference evidence="8" key="1">
    <citation type="submission" date="2023-01" db="EMBL/GenBank/DDBJ databases">
        <title>Genome assembly of the deep-sea coral Lophelia pertusa.</title>
        <authorList>
            <person name="Herrera S."/>
            <person name="Cordes E."/>
        </authorList>
    </citation>
    <scope>NUCLEOTIDE SEQUENCE</scope>
    <source>
        <strain evidence="8">USNM1676648</strain>
        <tissue evidence="8">Polyp</tissue>
    </source>
</reference>
<organism evidence="8 9">
    <name type="scientific">Desmophyllum pertusum</name>
    <dbReference type="NCBI Taxonomy" id="174260"/>
    <lineage>
        <taxon>Eukaryota</taxon>
        <taxon>Metazoa</taxon>
        <taxon>Cnidaria</taxon>
        <taxon>Anthozoa</taxon>
        <taxon>Hexacorallia</taxon>
        <taxon>Scleractinia</taxon>
        <taxon>Caryophylliina</taxon>
        <taxon>Caryophylliidae</taxon>
        <taxon>Desmophyllum</taxon>
    </lineage>
</organism>
<dbReference type="GO" id="GO:0006567">
    <property type="term" value="P:L-threonine catabolic process"/>
    <property type="evidence" value="ECO:0007669"/>
    <property type="project" value="TreeGrafter"/>
</dbReference>
<evidence type="ECO:0000256" key="6">
    <source>
        <dbReference type="ARBA" id="ARBA00042605"/>
    </source>
</evidence>
<name>A0A9W9ZRW0_9CNID</name>
<comment type="caution">
    <text evidence="8">The sequence shown here is derived from an EMBL/GenBank/DDBJ whole genome shotgun (WGS) entry which is preliminary data.</text>
</comment>
<evidence type="ECO:0000256" key="1">
    <source>
        <dbReference type="ARBA" id="ARBA00001933"/>
    </source>
</evidence>
<comment type="similarity">
    <text evidence="2">Belongs to the serine/threonine dehydratase family.</text>
</comment>
<evidence type="ECO:0000256" key="3">
    <source>
        <dbReference type="ARBA" id="ARBA00022898"/>
    </source>
</evidence>
<dbReference type="PANTHER" id="PTHR48078">
    <property type="entry name" value="THREONINE DEHYDRATASE, MITOCHONDRIAL-RELATED"/>
    <property type="match status" value="1"/>
</dbReference>
<dbReference type="InterPro" id="IPR050147">
    <property type="entry name" value="Ser/Thr_Dehydratase"/>
</dbReference>
<keyword evidence="4" id="KW-0456">Lyase</keyword>
<dbReference type="InterPro" id="IPR001926">
    <property type="entry name" value="TrpB-like_PALP"/>
</dbReference>
<keyword evidence="3" id="KW-0663">Pyridoxal phosphate</keyword>
<dbReference type="Proteomes" id="UP001163046">
    <property type="component" value="Unassembled WGS sequence"/>
</dbReference>
<accession>A0A9W9ZRW0</accession>
<dbReference type="EMBL" id="MU825876">
    <property type="protein sequence ID" value="KAJ7386380.1"/>
    <property type="molecule type" value="Genomic_DNA"/>
</dbReference>
<evidence type="ECO:0000313" key="9">
    <source>
        <dbReference type="Proteomes" id="UP001163046"/>
    </source>
</evidence>
<keyword evidence="9" id="KW-1185">Reference proteome</keyword>
<dbReference type="GO" id="GO:0009097">
    <property type="term" value="P:isoleucine biosynthetic process"/>
    <property type="evidence" value="ECO:0007669"/>
    <property type="project" value="TreeGrafter"/>
</dbReference>
<dbReference type="InterPro" id="IPR036052">
    <property type="entry name" value="TrpB-like_PALP_sf"/>
</dbReference>
<sequence length="288" mass="30717">MATEKRLAYIDGYDHPHVISGQGTMGLEIIDQVRNLDAVVLPVGGGGLLAGVALAVKTVYPNIQIIGVESQKCASFQTAMDAGQPTKIDVDHSTTLTDALSVPEVGKNAFHIARRFVDKLVAVSEDHIGLAVLKLIESERAVVEGSGAAGVAALLGGYLPELHNKRVAVPLCGGNIDPSVLSSCIEKGLALDGRLVRFAITVNENSGGLARLIALLASVSARIRDMTQERVLIDNSIFTLKCNVLVEVRDFKHAQSVKTTLESTYNDVLWNSRTNNNSVHNICDDGLV</sequence>
<evidence type="ECO:0000259" key="7">
    <source>
        <dbReference type="Pfam" id="PF00291"/>
    </source>
</evidence>
<evidence type="ECO:0000256" key="4">
    <source>
        <dbReference type="ARBA" id="ARBA00023239"/>
    </source>
</evidence>
<evidence type="ECO:0000256" key="2">
    <source>
        <dbReference type="ARBA" id="ARBA00010869"/>
    </source>
</evidence>
<dbReference type="Pfam" id="PF00291">
    <property type="entry name" value="PALP"/>
    <property type="match status" value="1"/>
</dbReference>
<dbReference type="FunFam" id="3.40.50.1100:FF:000007">
    <property type="entry name" value="L-threonine dehydratase catabolic TdcB"/>
    <property type="match status" value="1"/>
</dbReference>
<gene>
    <name evidence="8" type="ORF">OS493_008503</name>
</gene>
<dbReference type="SUPFAM" id="SSF53686">
    <property type="entry name" value="Tryptophan synthase beta subunit-like PLP-dependent enzymes"/>
    <property type="match status" value="1"/>
</dbReference>